<evidence type="ECO:0000256" key="5">
    <source>
        <dbReference type="ARBA" id="ARBA00023002"/>
    </source>
</evidence>
<dbReference type="PANTHER" id="PTHR24287">
    <property type="entry name" value="P450, PUTATIVE (EUROFUNG)-RELATED"/>
    <property type="match status" value="1"/>
</dbReference>
<dbReference type="RefSeq" id="XP_064731721.1">
    <property type="nucleotide sequence ID" value="XM_064873063.1"/>
</dbReference>
<evidence type="ECO:0000313" key="10">
    <source>
        <dbReference type="Proteomes" id="UP001334248"/>
    </source>
</evidence>
<keyword evidence="4 8" id="KW-0479">Metal-binding</keyword>
<organism evidence="9 10">
    <name type="scientific">Knufia obscura</name>
    <dbReference type="NCBI Taxonomy" id="1635080"/>
    <lineage>
        <taxon>Eukaryota</taxon>
        <taxon>Fungi</taxon>
        <taxon>Dikarya</taxon>
        <taxon>Ascomycota</taxon>
        <taxon>Pezizomycotina</taxon>
        <taxon>Eurotiomycetes</taxon>
        <taxon>Chaetothyriomycetidae</taxon>
        <taxon>Chaetothyriales</taxon>
        <taxon>Trichomeriaceae</taxon>
        <taxon>Knufia</taxon>
    </lineage>
</organism>
<dbReference type="GeneID" id="89998088"/>
<keyword evidence="7 8" id="KW-0503">Monooxygenase</keyword>
<dbReference type="PROSITE" id="PS00086">
    <property type="entry name" value="CYTOCHROME_P450"/>
    <property type="match status" value="1"/>
</dbReference>
<dbReference type="InterPro" id="IPR002401">
    <property type="entry name" value="Cyt_P450_E_grp-I"/>
</dbReference>
<gene>
    <name evidence="9" type="ORF">PMZ80_004639</name>
</gene>
<dbReference type="Pfam" id="PF00067">
    <property type="entry name" value="p450"/>
    <property type="match status" value="1"/>
</dbReference>
<keyword evidence="5 8" id="KW-0560">Oxidoreductase</keyword>
<keyword evidence="3 8" id="KW-0349">Heme</keyword>
<comment type="cofactor">
    <cofactor evidence="1">
        <name>heme</name>
        <dbReference type="ChEBI" id="CHEBI:30413"/>
    </cofactor>
</comment>
<dbReference type="InterPro" id="IPR001128">
    <property type="entry name" value="Cyt_P450"/>
</dbReference>
<sequence length="231" mass="26724">MGWLVYFLVRHQDVISRLREEVMAAFPEPGSEGISFTQLHQLKYMHNIISETIRIVGIIPMNERAAVRDTTLPRGGGPDGQSPVFVPKGQQILIPTYSMQHSEDLWGADHDEFKPERWKGRQHGWDFIPFGSGIRQCLGREYYPRPYNRMLIWWPEQFARTEAMYVLVRLLQEFDTIENMESADTPMKFRHTIENRSGTGVQVRLHSAKSEIQAIDDYACVLDVERSEAVS</sequence>
<evidence type="ECO:0000256" key="4">
    <source>
        <dbReference type="ARBA" id="ARBA00022723"/>
    </source>
</evidence>
<keyword evidence="10" id="KW-1185">Reference proteome</keyword>
<evidence type="ECO:0000313" key="9">
    <source>
        <dbReference type="EMBL" id="KAK5943631.1"/>
    </source>
</evidence>
<name>A0ABR0RSP1_9EURO</name>
<keyword evidence="6 8" id="KW-0408">Iron</keyword>
<dbReference type="EMBL" id="JAVHJV010000004">
    <property type="protein sequence ID" value="KAK5943631.1"/>
    <property type="molecule type" value="Genomic_DNA"/>
</dbReference>
<accession>A0ABR0RSP1</accession>
<comment type="similarity">
    <text evidence="2 8">Belongs to the cytochrome P450 family.</text>
</comment>
<evidence type="ECO:0000256" key="2">
    <source>
        <dbReference type="ARBA" id="ARBA00010617"/>
    </source>
</evidence>
<dbReference type="Proteomes" id="UP001334248">
    <property type="component" value="Unassembled WGS sequence"/>
</dbReference>
<protein>
    <recommendedName>
        <fullName evidence="11">Cytochrome P450</fullName>
    </recommendedName>
</protein>
<dbReference type="InterPro" id="IPR036396">
    <property type="entry name" value="Cyt_P450_sf"/>
</dbReference>
<evidence type="ECO:0008006" key="11">
    <source>
        <dbReference type="Google" id="ProtNLM"/>
    </source>
</evidence>
<dbReference type="InterPro" id="IPR017972">
    <property type="entry name" value="Cyt_P450_CS"/>
</dbReference>
<comment type="caution">
    <text evidence="9">The sequence shown here is derived from an EMBL/GenBank/DDBJ whole genome shotgun (WGS) entry which is preliminary data.</text>
</comment>
<dbReference type="PRINTS" id="PR00463">
    <property type="entry name" value="EP450I"/>
</dbReference>
<dbReference type="InterPro" id="IPR047146">
    <property type="entry name" value="Cyt_P450_E_CYP52_fungi"/>
</dbReference>
<evidence type="ECO:0000256" key="1">
    <source>
        <dbReference type="ARBA" id="ARBA00001971"/>
    </source>
</evidence>
<dbReference type="SUPFAM" id="SSF48264">
    <property type="entry name" value="Cytochrome P450"/>
    <property type="match status" value="1"/>
</dbReference>
<evidence type="ECO:0000256" key="7">
    <source>
        <dbReference type="ARBA" id="ARBA00023033"/>
    </source>
</evidence>
<evidence type="ECO:0000256" key="6">
    <source>
        <dbReference type="ARBA" id="ARBA00023004"/>
    </source>
</evidence>
<reference evidence="9 10" key="1">
    <citation type="journal article" date="2023" name="Res Sq">
        <title>Genomic and morphological characterization of Knufia obscura isolated from the Mars 2020 spacecraft assembly facility.</title>
        <authorList>
            <person name="Chander A.M."/>
            <person name="Teixeira M.M."/>
            <person name="Singh N.K."/>
            <person name="Williams M.P."/>
            <person name="Parker C.W."/>
            <person name="Leo P."/>
            <person name="Stajich J.E."/>
            <person name="Torok T."/>
            <person name="Tighe S."/>
            <person name="Mason C.E."/>
            <person name="Venkateswaran K."/>
        </authorList>
    </citation>
    <scope>NUCLEOTIDE SEQUENCE [LARGE SCALE GENOMIC DNA]</scope>
    <source>
        <strain evidence="9 10">CCFEE 5817</strain>
    </source>
</reference>
<proteinExistence type="inferred from homology"/>
<evidence type="ECO:0000256" key="3">
    <source>
        <dbReference type="ARBA" id="ARBA00022617"/>
    </source>
</evidence>
<dbReference type="Gene3D" id="1.10.630.10">
    <property type="entry name" value="Cytochrome P450"/>
    <property type="match status" value="1"/>
</dbReference>
<dbReference type="PANTHER" id="PTHR24287:SF1">
    <property type="entry name" value="P450, PUTATIVE (EUROFUNG)-RELATED"/>
    <property type="match status" value="1"/>
</dbReference>
<evidence type="ECO:0000256" key="8">
    <source>
        <dbReference type="RuleBase" id="RU000461"/>
    </source>
</evidence>